<dbReference type="GO" id="GO:0015074">
    <property type="term" value="P:DNA integration"/>
    <property type="evidence" value="ECO:0007669"/>
    <property type="project" value="UniProtKB-KW"/>
</dbReference>
<dbReference type="Proteomes" id="UP000288972">
    <property type="component" value="Chromosome"/>
</dbReference>
<sequence>MHATIHHIPPLAVPRRCLKVPEKISLTDAGVRALRAPSTGQITVWDTQSPLGVRVSQGGTKTYVVMIGSGKRHTIGKVTVVKLTEAREEARRLIAAKTLKMLQPKQSSISFETALPLFLDQHYKGKSVRSKDEATRTLTNHFKPAIGKKQLHEITDEDISKELSKLDHVPSEQLHSFRFLRTFLKWCTRPPRKYIARSPLEGYEPPGQDVKRSRVLSDAELVAIWNACIGTFGDMVRLLILWGTRNGETGRLRRAWVDGLLITIPGQHTKNKRAHSIPLLPMALAILKRQDKMGDNYRDKSSDYYFPGKTPKSHFNDGSWGKAKQELERESGVTNWQLRDIRRTARSNWAKLGIRREIAELLLNHVTGSNKNELDEIYDRYDYLDEKRAARTHTTKTA</sequence>
<accession>A0AAE5X6B6</accession>
<dbReference type="InterPro" id="IPR050808">
    <property type="entry name" value="Phage_Integrase"/>
</dbReference>
<gene>
    <name evidence="6" type="ORF">XH91_32700</name>
</gene>
<dbReference type="InterPro" id="IPR038488">
    <property type="entry name" value="Integrase_DNA-bd_sf"/>
</dbReference>
<evidence type="ECO:0000313" key="6">
    <source>
        <dbReference type="EMBL" id="QAU49657.1"/>
    </source>
</evidence>
<dbReference type="Gene3D" id="1.10.443.10">
    <property type="entry name" value="Intergrase catalytic core"/>
    <property type="match status" value="1"/>
</dbReference>
<dbReference type="PROSITE" id="PS51898">
    <property type="entry name" value="TYR_RECOMBINASE"/>
    <property type="match status" value="1"/>
</dbReference>
<protein>
    <recommendedName>
        <fullName evidence="5">Tyr recombinase domain-containing protein</fullName>
    </recommendedName>
</protein>
<evidence type="ECO:0000256" key="3">
    <source>
        <dbReference type="ARBA" id="ARBA00023125"/>
    </source>
</evidence>
<dbReference type="EMBL" id="CP030053">
    <property type="protein sequence ID" value="QAU49657.1"/>
    <property type="molecule type" value="Genomic_DNA"/>
</dbReference>
<dbReference type="Pfam" id="PF13356">
    <property type="entry name" value="Arm-DNA-bind_3"/>
    <property type="match status" value="1"/>
</dbReference>
<dbReference type="GO" id="GO:0003677">
    <property type="term" value="F:DNA binding"/>
    <property type="evidence" value="ECO:0007669"/>
    <property type="project" value="UniProtKB-KW"/>
</dbReference>
<reference evidence="6 7" key="1">
    <citation type="submission" date="2018-06" db="EMBL/GenBank/DDBJ databases">
        <title>Comparative genomics of rhizobia nodulating Arachis hypogaea in China.</title>
        <authorList>
            <person name="Li Y."/>
        </authorList>
    </citation>
    <scope>NUCLEOTIDE SEQUENCE [LARGE SCALE GENOMIC DNA]</scope>
    <source>
        <strain evidence="6 7">CCBAU 51670</strain>
    </source>
</reference>
<proteinExistence type="inferred from homology"/>
<dbReference type="CDD" id="cd00801">
    <property type="entry name" value="INT_P4_C"/>
    <property type="match status" value="1"/>
</dbReference>
<dbReference type="PANTHER" id="PTHR30629:SF2">
    <property type="entry name" value="PROPHAGE INTEGRASE INTS-RELATED"/>
    <property type="match status" value="1"/>
</dbReference>
<keyword evidence="4" id="KW-0233">DNA recombination</keyword>
<dbReference type="InterPro" id="IPR025166">
    <property type="entry name" value="Integrase_DNA_bind_dom"/>
</dbReference>
<dbReference type="InterPro" id="IPR002104">
    <property type="entry name" value="Integrase_catalytic"/>
</dbReference>
<dbReference type="SUPFAM" id="SSF56349">
    <property type="entry name" value="DNA breaking-rejoining enzymes"/>
    <property type="match status" value="1"/>
</dbReference>
<evidence type="ECO:0000256" key="4">
    <source>
        <dbReference type="ARBA" id="ARBA00023172"/>
    </source>
</evidence>
<dbReference type="InterPro" id="IPR013762">
    <property type="entry name" value="Integrase-like_cat_sf"/>
</dbReference>
<evidence type="ECO:0000259" key="5">
    <source>
        <dbReference type="PROSITE" id="PS51898"/>
    </source>
</evidence>
<evidence type="ECO:0000313" key="7">
    <source>
        <dbReference type="Proteomes" id="UP000288972"/>
    </source>
</evidence>
<feature type="domain" description="Tyr recombinase" evidence="5">
    <location>
        <begin position="211"/>
        <end position="391"/>
    </location>
</feature>
<dbReference type="GO" id="GO:0006310">
    <property type="term" value="P:DNA recombination"/>
    <property type="evidence" value="ECO:0007669"/>
    <property type="project" value="UniProtKB-KW"/>
</dbReference>
<name>A0AAE5X6B6_9BRAD</name>
<keyword evidence="2" id="KW-0229">DNA integration</keyword>
<dbReference type="InterPro" id="IPR011010">
    <property type="entry name" value="DNA_brk_join_enz"/>
</dbReference>
<comment type="similarity">
    <text evidence="1">Belongs to the 'phage' integrase family.</text>
</comment>
<organism evidence="6 7">
    <name type="scientific">Bradyrhizobium guangzhouense</name>
    <dbReference type="NCBI Taxonomy" id="1325095"/>
    <lineage>
        <taxon>Bacteria</taxon>
        <taxon>Pseudomonadati</taxon>
        <taxon>Pseudomonadota</taxon>
        <taxon>Alphaproteobacteria</taxon>
        <taxon>Hyphomicrobiales</taxon>
        <taxon>Nitrobacteraceae</taxon>
        <taxon>Bradyrhizobium</taxon>
    </lineage>
</organism>
<dbReference type="PANTHER" id="PTHR30629">
    <property type="entry name" value="PROPHAGE INTEGRASE"/>
    <property type="match status" value="1"/>
</dbReference>
<dbReference type="Gene3D" id="3.30.160.390">
    <property type="entry name" value="Integrase, DNA-binding domain"/>
    <property type="match status" value="1"/>
</dbReference>
<dbReference type="AlphaFoldDB" id="A0AAE5X6B6"/>
<keyword evidence="3" id="KW-0238">DNA-binding</keyword>
<dbReference type="InterPro" id="IPR010998">
    <property type="entry name" value="Integrase_recombinase_N"/>
</dbReference>
<dbReference type="KEGG" id="bgz:XH91_32700"/>
<evidence type="ECO:0000256" key="2">
    <source>
        <dbReference type="ARBA" id="ARBA00022908"/>
    </source>
</evidence>
<evidence type="ECO:0000256" key="1">
    <source>
        <dbReference type="ARBA" id="ARBA00008857"/>
    </source>
</evidence>
<dbReference type="Gene3D" id="1.10.150.130">
    <property type="match status" value="1"/>
</dbReference>